<evidence type="ECO:0000313" key="1">
    <source>
        <dbReference type="EMBL" id="WLR43357.1"/>
    </source>
</evidence>
<protein>
    <submittedName>
        <fullName evidence="1">Helix-turn-helix transcriptional regulator</fullName>
    </submittedName>
</protein>
<gene>
    <name evidence="1" type="ORF">LC087_04010</name>
</gene>
<keyword evidence="2" id="KW-1185">Reference proteome</keyword>
<dbReference type="Proteomes" id="UP001197974">
    <property type="component" value="Chromosome"/>
</dbReference>
<accession>A0ABY9JVC3</accession>
<sequence>MREKRTSSGFLVKQRAFLKLYLITMTEQERLYGLKLLEHLREEFKPYGFRPNHSELYKALHDLMNDDILKQVKRKKEGAELQEVVFYTFVNYEKGKRYKKQLKVELERCRGLIDKAIKDNF</sequence>
<proteinExistence type="predicted"/>
<dbReference type="Pfam" id="PF02334">
    <property type="entry name" value="RTP"/>
    <property type="match status" value="1"/>
</dbReference>
<dbReference type="InterPro" id="IPR036390">
    <property type="entry name" value="WH_DNA-bd_sf"/>
</dbReference>
<dbReference type="PIRSF" id="PIRSF021424">
    <property type="entry name" value="RTP"/>
    <property type="match status" value="1"/>
</dbReference>
<dbReference type="EMBL" id="CP129013">
    <property type="protein sequence ID" value="WLR43357.1"/>
    <property type="molecule type" value="Genomic_DNA"/>
</dbReference>
<dbReference type="InterPro" id="IPR003432">
    <property type="entry name" value="RTP"/>
</dbReference>
<evidence type="ECO:0000313" key="2">
    <source>
        <dbReference type="Proteomes" id="UP001197974"/>
    </source>
</evidence>
<organism evidence="1 2">
    <name type="scientific">Bacillus carboniphilus</name>
    <dbReference type="NCBI Taxonomy" id="86663"/>
    <lineage>
        <taxon>Bacteria</taxon>
        <taxon>Bacillati</taxon>
        <taxon>Bacillota</taxon>
        <taxon>Bacilli</taxon>
        <taxon>Bacillales</taxon>
        <taxon>Bacillaceae</taxon>
        <taxon>Bacillus</taxon>
    </lineage>
</organism>
<dbReference type="RefSeq" id="WP_226539590.1">
    <property type="nucleotide sequence ID" value="NZ_CP129013.1"/>
</dbReference>
<reference evidence="1 2" key="1">
    <citation type="submission" date="2023-06" db="EMBL/GenBank/DDBJ databases">
        <title>Five Gram-positive bacteria isolated from mangrove sediments in Shenzhen, Guangdong, China.</title>
        <authorList>
            <person name="Yu S."/>
            <person name="Zheng W."/>
            <person name="Huang Y."/>
        </authorList>
    </citation>
    <scope>NUCLEOTIDE SEQUENCE [LARGE SCALE GENOMIC DNA]</scope>
    <source>
        <strain evidence="1 2">SaN35-3</strain>
    </source>
</reference>
<dbReference type="InterPro" id="IPR036388">
    <property type="entry name" value="WH-like_DNA-bd_sf"/>
</dbReference>
<dbReference type="Gene3D" id="1.10.10.10">
    <property type="entry name" value="Winged helix-like DNA-binding domain superfamily/Winged helix DNA-binding domain"/>
    <property type="match status" value="1"/>
</dbReference>
<dbReference type="SUPFAM" id="SSF46785">
    <property type="entry name" value="Winged helix' DNA-binding domain"/>
    <property type="match status" value="1"/>
</dbReference>
<name>A0ABY9JVC3_9BACI</name>